<dbReference type="SUPFAM" id="SSF46785">
    <property type="entry name" value="Winged helix' DNA-binding domain"/>
    <property type="match status" value="1"/>
</dbReference>
<organism evidence="2 3">
    <name type="scientific">Sphaerisporangium rubeum</name>
    <dbReference type="NCBI Taxonomy" id="321317"/>
    <lineage>
        <taxon>Bacteria</taxon>
        <taxon>Bacillati</taxon>
        <taxon>Actinomycetota</taxon>
        <taxon>Actinomycetes</taxon>
        <taxon>Streptosporangiales</taxon>
        <taxon>Streptosporangiaceae</taxon>
        <taxon>Sphaerisporangium</taxon>
    </lineage>
</organism>
<name>A0A7X0IL30_9ACTN</name>
<dbReference type="EMBL" id="JACHIU010000001">
    <property type="protein sequence ID" value="MBB6476888.1"/>
    <property type="molecule type" value="Genomic_DNA"/>
</dbReference>
<sequence length="112" mass="12335">MEKLGRVGKATLDVLDALANAEEDQHGFALAKQVGRPTGSIYPALSRLEEAGWLESYWAEPAPEGRPRRRLYHLTEEGRQAAHELLSEKRSIAARKSVGKRSVPAFPGLVES</sequence>
<dbReference type="InterPro" id="IPR052509">
    <property type="entry name" value="Metal_resp_DNA-bind_regulator"/>
</dbReference>
<dbReference type="GO" id="GO:0003677">
    <property type="term" value="F:DNA binding"/>
    <property type="evidence" value="ECO:0007669"/>
    <property type="project" value="UniProtKB-KW"/>
</dbReference>
<dbReference type="InterPro" id="IPR005149">
    <property type="entry name" value="Tscrpt_reg_PadR_N"/>
</dbReference>
<dbReference type="InterPro" id="IPR036390">
    <property type="entry name" value="WH_DNA-bd_sf"/>
</dbReference>
<dbReference type="PANTHER" id="PTHR33169">
    <property type="entry name" value="PADR-FAMILY TRANSCRIPTIONAL REGULATOR"/>
    <property type="match status" value="1"/>
</dbReference>
<evidence type="ECO:0000313" key="2">
    <source>
        <dbReference type="EMBL" id="MBB6476888.1"/>
    </source>
</evidence>
<comment type="caution">
    <text evidence="2">The sequence shown here is derived from an EMBL/GenBank/DDBJ whole genome shotgun (WGS) entry which is preliminary data.</text>
</comment>
<dbReference type="Gene3D" id="1.10.10.10">
    <property type="entry name" value="Winged helix-like DNA-binding domain superfamily/Winged helix DNA-binding domain"/>
    <property type="match status" value="1"/>
</dbReference>
<dbReference type="RefSeq" id="WP_184987215.1">
    <property type="nucleotide sequence ID" value="NZ_BAAALO010000006.1"/>
</dbReference>
<reference evidence="2 3" key="1">
    <citation type="submission" date="2020-08" db="EMBL/GenBank/DDBJ databases">
        <title>Sequencing the genomes of 1000 actinobacteria strains.</title>
        <authorList>
            <person name="Klenk H.-P."/>
        </authorList>
    </citation>
    <scope>NUCLEOTIDE SEQUENCE [LARGE SCALE GENOMIC DNA]</scope>
    <source>
        <strain evidence="2 3">DSM 44936</strain>
    </source>
</reference>
<keyword evidence="2" id="KW-0238">DNA-binding</keyword>
<proteinExistence type="predicted"/>
<dbReference type="Pfam" id="PF03551">
    <property type="entry name" value="PadR"/>
    <property type="match status" value="1"/>
</dbReference>
<keyword evidence="3" id="KW-1185">Reference proteome</keyword>
<evidence type="ECO:0000259" key="1">
    <source>
        <dbReference type="Pfam" id="PF03551"/>
    </source>
</evidence>
<gene>
    <name evidence="2" type="ORF">BJ992_006319</name>
</gene>
<dbReference type="PANTHER" id="PTHR33169:SF26">
    <property type="entry name" value="CONSERVED PROTEIN"/>
    <property type="match status" value="1"/>
</dbReference>
<accession>A0A7X0IL30</accession>
<dbReference type="InterPro" id="IPR036388">
    <property type="entry name" value="WH-like_DNA-bd_sf"/>
</dbReference>
<dbReference type="AlphaFoldDB" id="A0A7X0IL30"/>
<protein>
    <submittedName>
        <fullName evidence="2">DNA-binding PadR family transcriptional regulator</fullName>
    </submittedName>
</protein>
<dbReference type="Proteomes" id="UP000555564">
    <property type="component" value="Unassembled WGS sequence"/>
</dbReference>
<feature type="domain" description="Transcription regulator PadR N-terminal" evidence="1">
    <location>
        <begin position="21"/>
        <end position="83"/>
    </location>
</feature>
<evidence type="ECO:0000313" key="3">
    <source>
        <dbReference type="Proteomes" id="UP000555564"/>
    </source>
</evidence>